<dbReference type="Gene3D" id="3.30.70.2740">
    <property type="match status" value="1"/>
</dbReference>
<keyword evidence="3" id="KW-0285">Flavoprotein</keyword>
<dbReference type="GO" id="GO:0004458">
    <property type="term" value="F:D-lactate dehydrogenase (cytochrome) activity"/>
    <property type="evidence" value="ECO:0007669"/>
    <property type="project" value="UniProtKB-EC"/>
</dbReference>
<evidence type="ECO:0000256" key="2">
    <source>
        <dbReference type="ARBA" id="ARBA00008000"/>
    </source>
</evidence>
<dbReference type="Proteomes" id="UP000315673">
    <property type="component" value="Chromosome"/>
</dbReference>
<dbReference type="EMBL" id="CP042306">
    <property type="protein sequence ID" value="QDZ08997.1"/>
    <property type="molecule type" value="Genomic_DNA"/>
</dbReference>
<dbReference type="InterPro" id="IPR016169">
    <property type="entry name" value="FAD-bd_PCMH_sub2"/>
</dbReference>
<evidence type="ECO:0000259" key="9">
    <source>
        <dbReference type="PROSITE" id="PS51387"/>
    </source>
</evidence>
<keyword evidence="11" id="KW-1185">Reference proteome</keyword>
<proteinExistence type="inferred from homology"/>
<dbReference type="InterPro" id="IPR004113">
    <property type="entry name" value="FAD-bd_oxidored_4_C"/>
</dbReference>
<sequence>MDELRGHVRGRVATDAATRDAHGRGEGLHETMAPDAVVFGEDSDDIATTIKFCAKAGVPVIPFGAGTSLEGQVQALRGGVCLDLSAMDRVLEVSVDDLDCRVEAGLTREALNAHLRDMGVFFPLDPGANATLGGMAATRASGTNAVRYGTMRDIVLGLTVVTPSGEIIRTGGRTRKSSAGYDLTRLYIGSEGTLGVITELQLKLFGIPEQISAGLCQFISLEDAVNAVIVILQMGIDVARVELLDDRQMRACIAYSRLAPLQPIPTLFLEFHGSPAIVADTTTHVRGILKANGGGALQLAHTEEDRNKLWKARHDAYWAARAIAPGFDGIATDACVPISKLAHCIREAKAEASASGLPHALVGHVGDGNFHMLILFDPKSADGRGRAEALALNIARRSIRHGGTCTGEHGIGLGKLEMLYEEHGESIEVMRQIKLALDPNNLMNPGKTIPLP</sequence>
<dbReference type="Gene3D" id="3.30.465.10">
    <property type="match status" value="1"/>
</dbReference>
<keyword evidence="5" id="KW-0809">Transit peptide</keyword>
<evidence type="ECO:0000256" key="8">
    <source>
        <dbReference type="SAM" id="MobiDB-lite"/>
    </source>
</evidence>
<dbReference type="FunFam" id="3.30.70.2740:FF:000001">
    <property type="entry name" value="D-lactate dehydrogenase mitochondrial"/>
    <property type="match status" value="1"/>
</dbReference>
<dbReference type="PANTHER" id="PTHR11748:SF111">
    <property type="entry name" value="D-LACTATE DEHYDROGENASE, MITOCHONDRIAL-RELATED"/>
    <property type="match status" value="1"/>
</dbReference>
<dbReference type="GO" id="GO:0008720">
    <property type="term" value="F:D-lactate dehydrogenase (NAD+) activity"/>
    <property type="evidence" value="ECO:0007669"/>
    <property type="project" value="TreeGrafter"/>
</dbReference>
<evidence type="ECO:0000256" key="5">
    <source>
        <dbReference type="ARBA" id="ARBA00022946"/>
    </source>
</evidence>
<comment type="similarity">
    <text evidence="2">Belongs to the FAD-binding oxidoreductase/transferase type 4 family.</text>
</comment>
<feature type="region of interest" description="Disordered" evidence="8">
    <location>
        <begin position="1"/>
        <end position="27"/>
    </location>
</feature>
<comment type="cofactor">
    <cofactor evidence="1">
        <name>FAD</name>
        <dbReference type="ChEBI" id="CHEBI:57692"/>
    </cofactor>
</comment>
<dbReference type="GO" id="GO:1903457">
    <property type="term" value="P:lactate catabolic process"/>
    <property type="evidence" value="ECO:0007669"/>
    <property type="project" value="TreeGrafter"/>
</dbReference>
<dbReference type="Gene3D" id="1.10.45.10">
    <property type="entry name" value="Vanillyl-alcohol Oxidase, Chain A, domain 4"/>
    <property type="match status" value="1"/>
</dbReference>
<dbReference type="AlphaFoldDB" id="A0A5B8LLA8"/>
<dbReference type="FunFam" id="3.30.465.10:FF:000016">
    <property type="entry name" value="probable D-lactate dehydrogenase, mitochondrial"/>
    <property type="match status" value="1"/>
</dbReference>
<feature type="domain" description="FAD-binding PCMH-type" evidence="9">
    <location>
        <begin position="30"/>
        <end position="207"/>
    </location>
</feature>
<dbReference type="PANTHER" id="PTHR11748">
    <property type="entry name" value="D-LACTATE DEHYDROGENASE"/>
    <property type="match status" value="1"/>
</dbReference>
<evidence type="ECO:0000256" key="4">
    <source>
        <dbReference type="ARBA" id="ARBA00022827"/>
    </source>
</evidence>
<dbReference type="InterPro" id="IPR006094">
    <property type="entry name" value="Oxid_FAD_bind_N"/>
</dbReference>
<dbReference type="InterPro" id="IPR016166">
    <property type="entry name" value="FAD-bd_PCMH"/>
</dbReference>
<dbReference type="OrthoDB" id="9811557at2"/>
<keyword evidence="4" id="KW-0274">FAD</keyword>
<evidence type="ECO:0000313" key="11">
    <source>
        <dbReference type="Proteomes" id="UP000315673"/>
    </source>
</evidence>
<evidence type="ECO:0000256" key="7">
    <source>
        <dbReference type="ARBA" id="ARBA00038897"/>
    </source>
</evidence>
<name>A0A5B8LLA8_9SPHN</name>
<keyword evidence="6" id="KW-0560">Oxidoreductase</keyword>
<dbReference type="Pfam" id="PF02913">
    <property type="entry name" value="FAD-oxidase_C"/>
    <property type="match status" value="1"/>
</dbReference>
<dbReference type="InterPro" id="IPR016164">
    <property type="entry name" value="FAD-linked_Oxase-like_C"/>
</dbReference>
<dbReference type="GO" id="GO:0071949">
    <property type="term" value="F:FAD binding"/>
    <property type="evidence" value="ECO:0007669"/>
    <property type="project" value="InterPro"/>
</dbReference>
<dbReference type="Pfam" id="PF01565">
    <property type="entry name" value="FAD_binding_4"/>
    <property type="match status" value="1"/>
</dbReference>
<accession>A0A5B8LLA8</accession>
<dbReference type="InterPro" id="IPR036318">
    <property type="entry name" value="FAD-bd_PCMH-like_sf"/>
</dbReference>
<organism evidence="10 11">
    <name type="scientific">Sphingomonas panacisoli</name>
    <dbReference type="NCBI Taxonomy" id="1813879"/>
    <lineage>
        <taxon>Bacteria</taxon>
        <taxon>Pseudomonadati</taxon>
        <taxon>Pseudomonadota</taxon>
        <taxon>Alphaproteobacteria</taxon>
        <taxon>Sphingomonadales</taxon>
        <taxon>Sphingomonadaceae</taxon>
        <taxon>Sphingomonas</taxon>
    </lineage>
</organism>
<dbReference type="SUPFAM" id="SSF55103">
    <property type="entry name" value="FAD-linked oxidases, C-terminal domain"/>
    <property type="match status" value="1"/>
</dbReference>
<dbReference type="EC" id="1.1.2.4" evidence="7"/>
<feature type="compositionally biased region" description="Basic and acidic residues" evidence="8">
    <location>
        <begin position="17"/>
        <end position="27"/>
    </location>
</feature>
<protein>
    <recommendedName>
        <fullName evidence="7">D-lactate dehydrogenase (cytochrome)</fullName>
        <ecNumber evidence="7">1.1.2.4</ecNumber>
    </recommendedName>
</protein>
<dbReference type="KEGG" id="spai:FPZ24_02060"/>
<gene>
    <name evidence="10" type="ORF">FPZ24_02060</name>
</gene>
<dbReference type="PROSITE" id="PS51387">
    <property type="entry name" value="FAD_PCMH"/>
    <property type="match status" value="1"/>
</dbReference>
<dbReference type="SUPFAM" id="SSF56176">
    <property type="entry name" value="FAD-binding/transporter-associated domain-like"/>
    <property type="match status" value="1"/>
</dbReference>
<evidence type="ECO:0000313" key="10">
    <source>
        <dbReference type="EMBL" id="QDZ08997.1"/>
    </source>
</evidence>
<dbReference type="FunFam" id="1.10.45.10:FF:000001">
    <property type="entry name" value="D-lactate dehydrogenase mitochondrial"/>
    <property type="match status" value="1"/>
</dbReference>
<evidence type="ECO:0000256" key="3">
    <source>
        <dbReference type="ARBA" id="ARBA00022630"/>
    </source>
</evidence>
<dbReference type="InterPro" id="IPR016171">
    <property type="entry name" value="Vanillyl_alc_oxidase_C-sub2"/>
</dbReference>
<evidence type="ECO:0000256" key="6">
    <source>
        <dbReference type="ARBA" id="ARBA00023002"/>
    </source>
</evidence>
<reference evidence="10 11" key="1">
    <citation type="submission" date="2019-07" db="EMBL/GenBank/DDBJ databases">
        <title>Full genome sequence of Sphingomonas sp. 4R-6-7(HKS19).</title>
        <authorList>
            <person name="Im W.-T."/>
        </authorList>
    </citation>
    <scope>NUCLEOTIDE SEQUENCE [LARGE SCALE GENOMIC DNA]</scope>
    <source>
        <strain evidence="10 11">HKS19</strain>
    </source>
</reference>
<evidence type="ECO:0000256" key="1">
    <source>
        <dbReference type="ARBA" id="ARBA00001974"/>
    </source>
</evidence>